<dbReference type="SUPFAM" id="SSF51412">
    <property type="entry name" value="Inosine monophosphate dehydrogenase (IMPDH)"/>
    <property type="match status" value="1"/>
</dbReference>
<dbReference type="InterPro" id="IPR004136">
    <property type="entry name" value="NMO"/>
</dbReference>
<keyword evidence="4" id="KW-0285">Flavoprotein</keyword>
<gene>
    <name evidence="10" type="ORF">H9815_14165</name>
</gene>
<dbReference type="Gene3D" id="3.20.20.70">
    <property type="entry name" value="Aldolase class I"/>
    <property type="match status" value="1"/>
</dbReference>
<proteinExistence type="inferred from homology"/>
<reference evidence="10" key="1">
    <citation type="journal article" date="2021" name="PeerJ">
        <title>Extensive microbial diversity within the chicken gut microbiome revealed by metagenomics and culture.</title>
        <authorList>
            <person name="Gilroy R."/>
            <person name="Ravi A."/>
            <person name="Getino M."/>
            <person name="Pursley I."/>
            <person name="Horton D.L."/>
            <person name="Alikhan N.F."/>
            <person name="Baker D."/>
            <person name="Gharbi K."/>
            <person name="Hall N."/>
            <person name="Watson M."/>
            <person name="Adriaenssens E.M."/>
            <person name="Foster-Nyarko E."/>
            <person name="Jarju S."/>
            <person name="Secka A."/>
            <person name="Antonio M."/>
            <person name="Oren A."/>
            <person name="Chaudhuri R.R."/>
            <person name="La Ragione R."/>
            <person name="Hildebrand F."/>
            <person name="Pallen M.J."/>
        </authorList>
    </citation>
    <scope>NUCLEOTIDE SEQUENCE</scope>
    <source>
        <strain evidence="10">ChiGjej4B4-7305</strain>
    </source>
</reference>
<evidence type="ECO:0000256" key="9">
    <source>
        <dbReference type="ARBA" id="ARBA00049401"/>
    </source>
</evidence>
<sequence length="347" mass="35973">MTGNRLTALLGTEVPIVLGAFGGVSSVELTAEVSRLGGLGSYGLYGYDAERIATTIAALREATSAPFAVNLWVPTGDELRPAEVDLDPALAAAQPLFDAVGLPQPDPPEAFLPDFDAQIEAVLEARPPVVSFVFGLPEPDVLDRLRDAGIRILGTATTVDEAVHLTDRGADAVIATGLEAGGHRVSFLRPAEESLIGAFALVPQVRDAVDVPVVAAGGIADRRGVAAALALGADGVLVGTAFLRTRQSAASEAHRRAIADAGAAGTVLTRAMSGRLSRGVRNRAVEVLERGGQVAPFPAQNWMTGQFRAVANRDGIGELQSLWVGQGAGLTQYTEAAEVFAELRAGL</sequence>
<evidence type="ECO:0000313" key="11">
    <source>
        <dbReference type="Proteomes" id="UP000824037"/>
    </source>
</evidence>
<dbReference type="Pfam" id="PF03060">
    <property type="entry name" value="NMO"/>
    <property type="match status" value="1"/>
</dbReference>
<organism evidence="10 11">
    <name type="scientific">Candidatus Ruania gallistercoris</name>
    <dbReference type="NCBI Taxonomy" id="2838746"/>
    <lineage>
        <taxon>Bacteria</taxon>
        <taxon>Bacillati</taxon>
        <taxon>Actinomycetota</taxon>
        <taxon>Actinomycetes</taxon>
        <taxon>Micrococcales</taxon>
        <taxon>Ruaniaceae</taxon>
        <taxon>Ruania</taxon>
    </lineage>
</organism>
<dbReference type="InterPro" id="IPR013785">
    <property type="entry name" value="Aldolase_TIM"/>
</dbReference>
<evidence type="ECO:0000256" key="7">
    <source>
        <dbReference type="ARBA" id="ARBA00023033"/>
    </source>
</evidence>
<evidence type="ECO:0000256" key="4">
    <source>
        <dbReference type="ARBA" id="ARBA00022630"/>
    </source>
</evidence>
<comment type="similarity">
    <text evidence="2">Belongs to the nitronate monooxygenase family. NMO class I subfamily.</text>
</comment>
<name>A0A9D2EFM0_9MICO</name>
<keyword evidence="6" id="KW-0560">Oxidoreductase</keyword>
<accession>A0A9D2EFM0</accession>
<evidence type="ECO:0000256" key="1">
    <source>
        <dbReference type="ARBA" id="ARBA00001917"/>
    </source>
</evidence>
<dbReference type="Proteomes" id="UP000824037">
    <property type="component" value="Unassembled WGS sequence"/>
</dbReference>
<evidence type="ECO:0000256" key="6">
    <source>
        <dbReference type="ARBA" id="ARBA00023002"/>
    </source>
</evidence>
<protein>
    <recommendedName>
        <fullName evidence="8">Propionate 3-nitronate monooxygenase</fullName>
    </recommendedName>
</protein>
<dbReference type="PANTHER" id="PTHR42747:SF3">
    <property type="entry name" value="NITRONATE MONOOXYGENASE-RELATED"/>
    <property type="match status" value="1"/>
</dbReference>
<evidence type="ECO:0000313" key="10">
    <source>
        <dbReference type="EMBL" id="HIZ36913.1"/>
    </source>
</evidence>
<reference evidence="10" key="2">
    <citation type="submission" date="2021-04" db="EMBL/GenBank/DDBJ databases">
        <authorList>
            <person name="Gilroy R."/>
        </authorList>
    </citation>
    <scope>NUCLEOTIDE SEQUENCE</scope>
    <source>
        <strain evidence="10">ChiGjej4B4-7305</strain>
    </source>
</reference>
<dbReference type="GO" id="GO:0009636">
    <property type="term" value="P:response to toxic substance"/>
    <property type="evidence" value="ECO:0007669"/>
    <property type="project" value="UniProtKB-KW"/>
</dbReference>
<dbReference type="EMBL" id="DXBY01000244">
    <property type="protein sequence ID" value="HIZ36913.1"/>
    <property type="molecule type" value="Genomic_DNA"/>
</dbReference>
<dbReference type="GO" id="GO:0018580">
    <property type="term" value="F:nitronate monooxygenase activity"/>
    <property type="evidence" value="ECO:0007669"/>
    <property type="project" value="InterPro"/>
</dbReference>
<evidence type="ECO:0000256" key="3">
    <source>
        <dbReference type="ARBA" id="ARBA00022575"/>
    </source>
</evidence>
<dbReference type="PANTHER" id="PTHR42747">
    <property type="entry name" value="NITRONATE MONOOXYGENASE-RELATED"/>
    <property type="match status" value="1"/>
</dbReference>
<evidence type="ECO:0000256" key="8">
    <source>
        <dbReference type="ARBA" id="ARBA00031155"/>
    </source>
</evidence>
<comment type="cofactor">
    <cofactor evidence="1">
        <name>FMN</name>
        <dbReference type="ChEBI" id="CHEBI:58210"/>
    </cofactor>
</comment>
<dbReference type="AlphaFoldDB" id="A0A9D2EFM0"/>
<comment type="catalytic activity">
    <reaction evidence="9">
        <text>3 propionate 3-nitronate + 3 O2 + H2O = 3 3-oxopropanoate + 2 nitrate + nitrite + H2O2 + 3 H(+)</text>
        <dbReference type="Rhea" id="RHEA:57332"/>
        <dbReference type="ChEBI" id="CHEBI:15377"/>
        <dbReference type="ChEBI" id="CHEBI:15378"/>
        <dbReference type="ChEBI" id="CHEBI:15379"/>
        <dbReference type="ChEBI" id="CHEBI:16240"/>
        <dbReference type="ChEBI" id="CHEBI:16301"/>
        <dbReference type="ChEBI" id="CHEBI:17632"/>
        <dbReference type="ChEBI" id="CHEBI:33190"/>
        <dbReference type="ChEBI" id="CHEBI:136067"/>
    </reaction>
</comment>
<evidence type="ECO:0000256" key="2">
    <source>
        <dbReference type="ARBA" id="ARBA00009881"/>
    </source>
</evidence>
<keyword evidence="3" id="KW-0216">Detoxification</keyword>
<dbReference type="CDD" id="cd04730">
    <property type="entry name" value="NPD_like"/>
    <property type="match status" value="1"/>
</dbReference>
<comment type="caution">
    <text evidence="10">The sequence shown here is derived from an EMBL/GenBank/DDBJ whole genome shotgun (WGS) entry which is preliminary data.</text>
</comment>
<evidence type="ECO:0000256" key="5">
    <source>
        <dbReference type="ARBA" id="ARBA00022643"/>
    </source>
</evidence>
<keyword evidence="7 10" id="KW-0503">Monooxygenase</keyword>
<keyword evidence="5" id="KW-0288">FMN</keyword>